<dbReference type="AlphaFoldDB" id="A0ABD3PY71"/>
<reference evidence="2 3" key="1">
    <citation type="submission" date="2024-10" db="EMBL/GenBank/DDBJ databases">
        <title>Updated reference genomes for cyclostephanoid diatoms.</title>
        <authorList>
            <person name="Roberts W.R."/>
            <person name="Alverson A.J."/>
        </authorList>
    </citation>
    <scope>NUCLEOTIDE SEQUENCE [LARGE SCALE GENOMIC DNA]</scope>
    <source>
        <strain evidence="2 3">AJA010-31</strain>
    </source>
</reference>
<evidence type="ECO:0000313" key="2">
    <source>
        <dbReference type="EMBL" id="KAL3792905.1"/>
    </source>
</evidence>
<accession>A0ABD3PY71</accession>
<keyword evidence="3" id="KW-1185">Reference proteome</keyword>
<proteinExistence type="predicted"/>
<protein>
    <recommendedName>
        <fullName evidence="1">Orc1-like AAA ATPase domain-containing protein</fullName>
    </recommendedName>
</protein>
<dbReference type="Pfam" id="PF13191">
    <property type="entry name" value="AAA_16"/>
    <property type="match status" value="1"/>
</dbReference>
<dbReference type="PANTHER" id="PTHR43642:SF1">
    <property type="entry name" value="HYBRID SIGNAL TRANSDUCTION HISTIDINE KINASE G"/>
    <property type="match status" value="1"/>
</dbReference>
<dbReference type="EMBL" id="JALLPJ020000417">
    <property type="protein sequence ID" value="KAL3792905.1"/>
    <property type="molecule type" value="Genomic_DNA"/>
</dbReference>
<evidence type="ECO:0000313" key="3">
    <source>
        <dbReference type="Proteomes" id="UP001530400"/>
    </source>
</evidence>
<dbReference type="InterPro" id="IPR027417">
    <property type="entry name" value="P-loop_NTPase"/>
</dbReference>
<dbReference type="InterPro" id="IPR053159">
    <property type="entry name" value="Hybrid_Histidine_Kinase"/>
</dbReference>
<feature type="domain" description="Orc1-like AAA ATPase" evidence="1">
    <location>
        <begin position="185"/>
        <end position="351"/>
    </location>
</feature>
<organism evidence="2 3">
    <name type="scientific">Cyclotella atomus</name>
    <dbReference type="NCBI Taxonomy" id="382360"/>
    <lineage>
        <taxon>Eukaryota</taxon>
        <taxon>Sar</taxon>
        <taxon>Stramenopiles</taxon>
        <taxon>Ochrophyta</taxon>
        <taxon>Bacillariophyta</taxon>
        <taxon>Coscinodiscophyceae</taxon>
        <taxon>Thalassiosirophycidae</taxon>
        <taxon>Stephanodiscales</taxon>
        <taxon>Stephanodiscaceae</taxon>
        <taxon>Cyclotella</taxon>
    </lineage>
</organism>
<dbReference type="InterPro" id="IPR041664">
    <property type="entry name" value="AAA_16"/>
</dbReference>
<gene>
    <name evidence="2" type="ORF">ACHAWO_004234</name>
</gene>
<evidence type="ECO:0000259" key="1">
    <source>
        <dbReference type="Pfam" id="PF13191"/>
    </source>
</evidence>
<name>A0ABD3PY71_9STRA</name>
<dbReference type="PANTHER" id="PTHR43642">
    <property type="entry name" value="HYBRID SIGNAL TRANSDUCTION HISTIDINE KINASE G"/>
    <property type="match status" value="1"/>
</dbReference>
<sequence length="539" mass="60469">MKVNPLTILTSTRPNSSSLMKQVPLAVPQMSMITAHCSTSGWSSMNFCPEGNSLSREDGAFVSLPRLLLCQPSDGSELTRSLKRQHGPVREMGICQVSCTYLSFMSVPVPLCNLISNMLDYIHGNLAGKESYSDLDDVIFDIELMMRKPTLLRGLEMEHLTTRSGLRLNEFVIERKEQDLILSSCRRCRNEPTVVLISGSAGIGKTFLMREVGACVAAEGGVVLRMKFEAIKQARPFTALSSAFNQYCDLLVGYKAKSDWARGVISRLRSDIGRDLCYLMKIIPKLRLHLRSAIDEIVRNSANALWRLHYLLCQFMNVILTSSSVPITLVADDLHWADDASIEVLYQILKQCHNNLLFVACCRDDKVFDGHKFWTLAKNAHGLGIHVNTIKLDVIEKDALNQAFCDMMRLLPRQVSSLTDIVYRRTKGNLLYIHQLLTSLSRGLIHIDVEEKRYSWDEAEILSLELPDDVAACFSNGISELSIEVQTSLHILSMLGTAPAEYLEFLEGSLNLKLLESLQEAEMEGLVSNIKSVFQFLLL</sequence>
<dbReference type="Proteomes" id="UP001530400">
    <property type="component" value="Unassembled WGS sequence"/>
</dbReference>
<comment type="caution">
    <text evidence="2">The sequence shown here is derived from an EMBL/GenBank/DDBJ whole genome shotgun (WGS) entry which is preliminary data.</text>
</comment>
<dbReference type="SUPFAM" id="SSF52540">
    <property type="entry name" value="P-loop containing nucleoside triphosphate hydrolases"/>
    <property type="match status" value="1"/>
</dbReference>